<gene>
    <name evidence="3" type="ORF">Voc01_009350</name>
</gene>
<evidence type="ECO:0000313" key="3">
    <source>
        <dbReference type="EMBL" id="GIJ66018.1"/>
    </source>
</evidence>
<evidence type="ECO:0000256" key="1">
    <source>
        <dbReference type="ARBA" id="ARBA00022603"/>
    </source>
</evidence>
<evidence type="ECO:0008006" key="5">
    <source>
        <dbReference type="Google" id="ProtNLM"/>
    </source>
</evidence>
<proteinExistence type="predicted"/>
<dbReference type="Gene3D" id="3.40.50.150">
    <property type="entry name" value="Vaccinia Virus protein VP39"/>
    <property type="match status" value="1"/>
</dbReference>
<sequence length="149" mass="15539">MLDVAAGGGVVAIAAALAGAAEVTATEIDPRALDALRLNAEANGVTVTARLGDVLTDDEPVTADVVTAGDVFYSRDLSTRMMAFLQRAADRGATVLAGDPGRAYAPQGQRAVARYDIPTTHDLESTDSKLSTVWQLRRQDRAKPAGTGE</sequence>
<evidence type="ECO:0000256" key="2">
    <source>
        <dbReference type="ARBA" id="ARBA00022679"/>
    </source>
</evidence>
<dbReference type="GO" id="GO:0016279">
    <property type="term" value="F:protein-lysine N-methyltransferase activity"/>
    <property type="evidence" value="ECO:0007669"/>
    <property type="project" value="TreeGrafter"/>
</dbReference>
<dbReference type="EMBL" id="BOPH01000014">
    <property type="protein sequence ID" value="GIJ66018.1"/>
    <property type="molecule type" value="Genomic_DNA"/>
</dbReference>
<protein>
    <recommendedName>
        <fullName evidence="5">Methyltransferase small</fullName>
    </recommendedName>
</protein>
<accession>A0A8J3ZND1</accession>
<dbReference type="PANTHER" id="PTHR43648">
    <property type="entry name" value="ELECTRON TRANSFER FLAVOPROTEIN BETA SUBUNIT LYSINE METHYLTRANSFERASE"/>
    <property type="match status" value="1"/>
</dbReference>
<name>A0A8J3ZND1_9ACTN</name>
<dbReference type="AlphaFoldDB" id="A0A8J3ZND1"/>
<dbReference type="GO" id="GO:0032259">
    <property type="term" value="P:methylation"/>
    <property type="evidence" value="ECO:0007669"/>
    <property type="project" value="UniProtKB-KW"/>
</dbReference>
<dbReference type="InterPro" id="IPR050078">
    <property type="entry name" value="Ribosomal_L11_MeTrfase_PrmA"/>
</dbReference>
<dbReference type="SUPFAM" id="SSF53335">
    <property type="entry name" value="S-adenosyl-L-methionine-dependent methyltransferases"/>
    <property type="match status" value="1"/>
</dbReference>
<dbReference type="PANTHER" id="PTHR43648:SF1">
    <property type="entry name" value="ELECTRON TRANSFER FLAVOPROTEIN BETA SUBUNIT LYSINE METHYLTRANSFERASE"/>
    <property type="match status" value="1"/>
</dbReference>
<dbReference type="Pfam" id="PF06325">
    <property type="entry name" value="PrmA"/>
    <property type="match status" value="1"/>
</dbReference>
<comment type="caution">
    <text evidence="3">The sequence shown here is derived from an EMBL/GenBank/DDBJ whole genome shotgun (WGS) entry which is preliminary data.</text>
</comment>
<keyword evidence="2" id="KW-0808">Transferase</keyword>
<dbReference type="Proteomes" id="UP000635606">
    <property type="component" value="Unassembled WGS sequence"/>
</dbReference>
<organism evidence="3 4">
    <name type="scientific">Virgisporangium ochraceum</name>
    <dbReference type="NCBI Taxonomy" id="65505"/>
    <lineage>
        <taxon>Bacteria</taxon>
        <taxon>Bacillati</taxon>
        <taxon>Actinomycetota</taxon>
        <taxon>Actinomycetes</taxon>
        <taxon>Micromonosporales</taxon>
        <taxon>Micromonosporaceae</taxon>
        <taxon>Virgisporangium</taxon>
    </lineage>
</organism>
<evidence type="ECO:0000313" key="4">
    <source>
        <dbReference type="Proteomes" id="UP000635606"/>
    </source>
</evidence>
<dbReference type="InterPro" id="IPR029063">
    <property type="entry name" value="SAM-dependent_MTases_sf"/>
</dbReference>
<reference evidence="3" key="1">
    <citation type="submission" date="2021-01" db="EMBL/GenBank/DDBJ databases">
        <title>Whole genome shotgun sequence of Virgisporangium ochraceum NBRC 16418.</title>
        <authorList>
            <person name="Komaki H."/>
            <person name="Tamura T."/>
        </authorList>
    </citation>
    <scope>NUCLEOTIDE SEQUENCE</scope>
    <source>
        <strain evidence="3">NBRC 16418</strain>
    </source>
</reference>
<keyword evidence="1" id="KW-0489">Methyltransferase</keyword>
<keyword evidence="4" id="KW-1185">Reference proteome</keyword>
<dbReference type="CDD" id="cd02440">
    <property type="entry name" value="AdoMet_MTases"/>
    <property type="match status" value="1"/>
</dbReference>